<name>A0A138ZYU1_GONPJ</name>
<gene>
    <name evidence="1" type="ORF">M427DRAFT_230195</name>
</gene>
<proteinExistence type="predicted"/>
<dbReference type="Proteomes" id="UP000070544">
    <property type="component" value="Unassembled WGS sequence"/>
</dbReference>
<reference evidence="1 2" key="1">
    <citation type="journal article" date="2015" name="Genome Biol. Evol.">
        <title>Phylogenomic analyses indicate that early fungi evolved digesting cell walls of algal ancestors of land plants.</title>
        <authorList>
            <person name="Chang Y."/>
            <person name="Wang S."/>
            <person name="Sekimoto S."/>
            <person name="Aerts A.L."/>
            <person name="Choi C."/>
            <person name="Clum A."/>
            <person name="LaButti K.M."/>
            <person name="Lindquist E.A."/>
            <person name="Yee Ngan C."/>
            <person name="Ohm R.A."/>
            <person name="Salamov A.A."/>
            <person name="Grigoriev I.V."/>
            <person name="Spatafora J.W."/>
            <person name="Berbee M.L."/>
        </authorList>
    </citation>
    <scope>NUCLEOTIDE SEQUENCE [LARGE SCALE GENOMIC DNA]</scope>
    <source>
        <strain evidence="1 2">JEL478</strain>
    </source>
</reference>
<sequence>MCILCFYSLYLSCTPRICHHTRGMSTTFELTSFLNRNIPWGVAQIVKMGEKEFPKDPVGSGRADWAKYHPRDRERYATDRDMGMLFSQNPA</sequence>
<accession>A0A138ZYU1</accession>
<organism evidence="1 2">
    <name type="scientific">Gonapodya prolifera (strain JEL478)</name>
    <name type="common">Monoblepharis prolifera</name>
    <dbReference type="NCBI Taxonomy" id="1344416"/>
    <lineage>
        <taxon>Eukaryota</taxon>
        <taxon>Fungi</taxon>
        <taxon>Fungi incertae sedis</taxon>
        <taxon>Chytridiomycota</taxon>
        <taxon>Chytridiomycota incertae sedis</taxon>
        <taxon>Monoblepharidomycetes</taxon>
        <taxon>Monoblepharidales</taxon>
        <taxon>Gonapodyaceae</taxon>
        <taxon>Gonapodya</taxon>
    </lineage>
</organism>
<protein>
    <submittedName>
        <fullName evidence="1">Uncharacterized protein</fullName>
    </submittedName>
</protein>
<keyword evidence="2" id="KW-1185">Reference proteome</keyword>
<dbReference type="AlphaFoldDB" id="A0A138ZYU1"/>
<dbReference type="EMBL" id="KQ965864">
    <property type="protein sequence ID" value="KXS09445.1"/>
    <property type="molecule type" value="Genomic_DNA"/>
</dbReference>
<evidence type="ECO:0000313" key="1">
    <source>
        <dbReference type="EMBL" id="KXS09445.1"/>
    </source>
</evidence>
<evidence type="ECO:0000313" key="2">
    <source>
        <dbReference type="Proteomes" id="UP000070544"/>
    </source>
</evidence>